<dbReference type="Proteomes" id="UP000887577">
    <property type="component" value="Unplaced"/>
</dbReference>
<dbReference type="WBParaSite" id="PSU_v2.g10005.t1">
    <property type="protein sequence ID" value="PSU_v2.g10005.t1"/>
    <property type="gene ID" value="PSU_v2.g10005"/>
</dbReference>
<dbReference type="Gene3D" id="2.30.29.30">
    <property type="entry name" value="Pleckstrin-homology domain (PH domain)/Phosphotyrosine-binding domain (PTB)"/>
    <property type="match status" value="1"/>
</dbReference>
<reference evidence="3" key="1">
    <citation type="submission" date="2022-11" db="UniProtKB">
        <authorList>
            <consortium name="WormBaseParasite"/>
        </authorList>
    </citation>
    <scope>IDENTIFICATION</scope>
</reference>
<evidence type="ECO:0000259" key="1">
    <source>
        <dbReference type="PROSITE" id="PS50229"/>
    </source>
</evidence>
<evidence type="ECO:0000313" key="2">
    <source>
        <dbReference type="Proteomes" id="UP000887577"/>
    </source>
</evidence>
<dbReference type="AlphaFoldDB" id="A0A914XSR9"/>
<dbReference type="Pfam" id="PF00568">
    <property type="entry name" value="WH1"/>
    <property type="match status" value="1"/>
</dbReference>
<accession>A0A914XSR9</accession>
<dbReference type="InterPro" id="IPR011993">
    <property type="entry name" value="PH-like_dom_sf"/>
</dbReference>
<feature type="domain" description="WH1" evidence="1">
    <location>
        <begin position="64"/>
        <end position="172"/>
    </location>
</feature>
<keyword evidence="2" id="KW-1185">Reference proteome</keyword>
<name>A0A914XSR9_9BILA</name>
<protein>
    <submittedName>
        <fullName evidence="3">WH1 domain-containing protein</fullName>
    </submittedName>
</protein>
<evidence type="ECO:0000313" key="3">
    <source>
        <dbReference type="WBParaSite" id="PSU_v2.g10005.t1"/>
    </source>
</evidence>
<organism evidence="2 3">
    <name type="scientific">Panagrolaimus superbus</name>
    <dbReference type="NCBI Taxonomy" id="310955"/>
    <lineage>
        <taxon>Eukaryota</taxon>
        <taxon>Metazoa</taxon>
        <taxon>Ecdysozoa</taxon>
        <taxon>Nematoda</taxon>
        <taxon>Chromadorea</taxon>
        <taxon>Rhabditida</taxon>
        <taxon>Tylenchina</taxon>
        <taxon>Panagrolaimomorpha</taxon>
        <taxon>Panagrolaimoidea</taxon>
        <taxon>Panagrolaimidae</taxon>
        <taxon>Panagrolaimus</taxon>
    </lineage>
</organism>
<dbReference type="PROSITE" id="PS50229">
    <property type="entry name" value="WH1"/>
    <property type="match status" value="1"/>
</dbReference>
<sequence length="200" mass="23303">MSVICRNPNVIRTRTMYNTGGVDAAAYGGVNNYSQSRNNKKPRPQNCGSASLTFHENKLLFSILGNDCISLAAAVCQLYRADNGRWNKIVTGVVCLIKDYNRRVYVIRMFDLEGMQIPYEQVLYRFFRVNYDINIPTFMSFEGDVAVYGLNFTADYEAKNFHYHIQKRYEQETKSSNPFFSTFFLSQNIYYFILSKIFFF</sequence>
<dbReference type="SUPFAM" id="SSF50729">
    <property type="entry name" value="PH domain-like"/>
    <property type="match status" value="1"/>
</dbReference>
<dbReference type="InterPro" id="IPR000697">
    <property type="entry name" value="WH1/EVH1_dom"/>
</dbReference>
<proteinExistence type="predicted"/>
<dbReference type="SMART" id="SM00461">
    <property type="entry name" value="WH1"/>
    <property type="match status" value="1"/>
</dbReference>